<evidence type="ECO:0000313" key="2">
    <source>
        <dbReference type="Proteomes" id="UP000308600"/>
    </source>
</evidence>
<keyword evidence="2" id="KW-1185">Reference proteome</keyword>
<accession>A0ACD3AE74</accession>
<reference evidence="1 2" key="1">
    <citation type="journal article" date="2019" name="Nat. Ecol. Evol.">
        <title>Megaphylogeny resolves global patterns of mushroom evolution.</title>
        <authorList>
            <person name="Varga T."/>
            <person name="Krizsan K."/>
            <person name="Foldi C."/>
            <person name="Dima B."/>
            <person name="Sanchez-Garcia M."/>
            <person name="Sanchez-Ramirez S."/>
            <person name="Szollosi G.J."/>
            <person name="Szarkandi J.G."/>
            <person name="Papp V."/>
            <person name="Albert L."/>
            <person name="Andreopoulos W."/>
            <person name="Angelini C."/>
            <person name="Antonin V."/>
            <person name="Barry K.W."/>
            <person name="Bougher N.L."/>
            <person name="Buchanan P."/>
            <person name="Buyck B."/>
            <person name="Bense V."/>
            <person name="Catcheside P."/>
            <person name="Chovatia M."/>
            <person name="Cooper J."/>
            <person name="Damon W."/>
            <person name="Desjardin D."/>
            <person name="Finy P."/>
            <person name="Geml J."/>
            <person name="Haridas S."/>
            <person name="Hughes K."/>
            <person name="Justo A."/>
            <person name="Karasinski D."/>
            <person name="Kautmanova I."/>
            <person name="Kiss B."/>
            <person name="Kocsube S."/>
            <person name="Kotiranta H."/>
            <person name="LaButti K.M."/>
            <person name="Lechner B.E."/>
            <person name="Liimatainen K."/>
            <person name="Lipzen A."/>
            <person name="Lukacs Z."/>
            <person name="Mihaltcheva S."/>
            <person name="Morgado L.N."/>
            <person name="Niskanen T."/>
            <person name="Noordeloos M.E."/>
            <person name="Ohm R.A."/>
            <person name="Ortiz-Santana B."/>
            <person name="Ovrebo C."/>
            <person name="Racz N."/>
            <person name="Riley R."/>
            <person name="Savchenko A."/>
            <person name="Shiryaev A."/>
            <person name="Soop K."/>
            <person name="Spirin V."/>
            <person name="Szebenyi C."/>
            <person name="Tomsovsky M."/>
            <person name="Tulloss R.E."/>
            <person name="Uehling J."/>
            <person name="Grigoriev I.V."/>
            <person name="Vagvolgyi C."/>
            <person name="Papp T."/>
            <person name="Martin F.M."/>
            <person name="Miettinen O."/>
            <person name="Hibbett D.S."/>
            <person name="Nagy L.G."/>
        </authorList>
    </citation>
    <scope>NUCLEOTIDE SEQUENCE [LARGE SCALE GENOMIC DNA]</scope>
    <source>
        <strain evidence="1 2">NL-1719</strain>
    </source>
</reference>
<organism evidence="1 2">
    <name type="scientific">Pluteus cervinus</name>
    <dbReference type="NCBI Taxonomy" id="181527"/>
    <lineage>
        <taxon>Eukaryota</taxon>
        <taxon>Fungi</taxon>
        <taxon>Dikarya</taxon>
        <taxon>Basidiomycota</taxon>
        <taxon>Agaricomycotina</taxon>
        <taxon>Agaricomycetes</taxon>
        <taxon>Agaricomycetidae</taxon>
        <taxon>Agaricales</taxon>
        <taxon>Pluteineae</taxon>
        <taxon>Pluteaceae</taxon>
        <taxon>Pluteus</taxon>
    </lineage>
</organism>
<dbReference type="EMBL" id="ML208491">
    <property type="protein sequence ID" value="TFK64060.1"/>
    <property type="molecule type" value="Genomic_DNA"/>
</dbReference>
<gene>
    <name evidence="1" type="ORF">BDN72DRAFT_288494</name>
</gene>
<sequence>MVEVRVGLGVAAVFLSLCGEVLGHVAAWHPAMYCLNGTSGQDDQNTSEMCNPLYQLHTADWWFHHYDKCDEFPPAPGVFLELPAGGSFTVELTVNRAFTTLSYDGKMTGDFGNGQPQPDWPAVVPGQPPGCIVEPNIHTQNESMAAGTAFAISYVSDLTKVTQQNLVVFSVLYNTPWKRIATYSVPKLPACPSDGCICAWGWVPNGCGVPNMYMEGFRCKVTGDVGNAAVALAQPPVWCEDDQSKCVQGPKQMVYWNQLDGNNVVVEGFDMEGSNKSPSYNTKMGFSNGAQDDIFAEAGSAAVPTHGSSGNAGIRMFPFWTLCMWLTSFIPISIMC</sequence>
<dbReference type="Proteomes" id="UP000308600">
    <property type="component" value="Unassembled WGS sequence"/>
</dbReference>
<evidence type="ECO:0000313" key="1">
    <source>
        <dbReference type="EMBL" id="TFK64060.1"/>
    </source>
</evidence>
<name>A0ACD3AE74_9AGAR</name>
<proteinExistence type="predicted"/>
<protein>
    <submittedName>
        <fullName evidence="1">Uncharacterized protein</fullName>
    </submittedName>
</protein>